<name>A0ABU2MDD6_9ACTN</name>
<dbReference type="RefSeq" id="WP_311513247.1">
    <property type="nucleotide sequence ID" value="NZ_JAVREP010000014.1"/>
</dbReference>
<sequence>MTRPARAVATPRRTAKRVAPMPRRDMVAEDGPDRPMRTCVGCRSRADRSDLVRMVAEGTAVIPDVRGRRPGRGAYLHDDRRCFETAERRRVWSRAYRREPGDTGWDVSRVATLFGVAPHDPPENPSR</sequence>
<evidence type="ECO:0000256" key="1">
    <source>
        <dbReference type="SAM" id="MobiDB-lite"/>
    </source>
</evidence>
<dbReference type="SUPFAM" id="SSF64376">
    <property type="entry name" value="YlxR-like"/>
    <property type="match status" value="1"/>
</dbReference>
<evidence type="ECO:0000313" key="4">
    <source>
        <dbReference type="Proteomes" id="UP001183390"/>
    </source>
</evidence>
<dbReference type="InterPro" id="IPR037465">
    <property type="entry name" value="YlxR"/>
</dbReference>
<feature type="domain" description="YlxR" evidence="2">
    <location>
        <begin position="37"/>
        <end position="99"/>
    </location>
</feature>
<evidence type="ECO:0000313" key="3">
    <source>
        <dbReference type="EMBL" id="MDT0330692.1"/>
    </source>
</evidence>
<dbReference type="InterPro" id="IPR007393">
    <property type="entry name" value="YlxR_dom"/>
</dbReference>
<organism evidence="3 4">
    <name type="scientific">Nocardiopsis lambiniae</name>
    <dbReference type="NCBI Taxonomy" id="3075539"/>
    <lineage>
        <taxon>Bacteria</taxon>
        <taxon>Bacillati</taxon>
        <taxon>Actinomycetota</taxon>
        <taxon>Actinomycetes</taxon>
        <taxon>Streptosporangiales</taxon>
        <taxon>Nocardiopsidaceae</taxon>
        <taxon>Nocardiopsis</taxon>
    </lineage>
</organism>
<feature type="compositionally biased region" description="Basic and acidic residues" evidence="1">
    <location>
        <begin position="22"/>
        <end position="36"/>
    </location>
</feature>
<gene>
    <name evidence="3" type="ORF">RM479_19930</name>
</gene>
<reference evidence="4" key="1">
    <citation type="submission" date="2023-07" db="EMBL/GenBank/DDBJ databases">
        <title>30 novel species of actinomycetes from the DSMZ collection.</title>
        <authorList>
            <person name="Nouioui I."/>
        </authorList>
    </citation>
    <scope>NUCLEOTIDE SEQUENCE [LARGE SCALE GENOMIC DNA]</scope>
    <source>
        <strain evidence="4">DSM 44743</strain>
    </source>
</reference>
<protein>
    <submittedName>
        <fullName evidence="3">DUF448 domain-containing protein</fullName>
    </submittedName>
</protein>
<feature type="region of interest" description="Disordered" evidence="1">
    <location>
        <begin position="1"/>
        <end position="40"/>
    </location>
</feature>
<evidence type="ECO:0000259" key="2">
    <source>
        <dbReference type="Pfam" id="PF04296"/>
    </source>
</evidence>
<proteinExistence type="predicted"/>
<keyword evidence="4" id="KW-1185">Reference proteome</keyword>
<dbReference type="EMBL" id="JAVREP010000014">
    <property type="protein sequence ID" value="MDT0330692.1"/>
    <property type="molecule type" value="Genomic_DNA"/>
</dbReference>
<dbReference type="PANTHER" id="PTHR34215:SF1">
    <property type="entry name" value="YLXR DOMAIN-CONTAINING PROTEIN"/>
    <property type="match status" value="1"/>
</dbReference>
<comment type="caution">
    <text evidence="3">The sequence shown here is derived from an EMBL/GenBank/DDBJ whole genome shotgun (WGS) entry which is preliminary data.</text>
</comment>
<accession>A0ABU2MDD6</accession>
<dbReference type="PANTHER" id="PTHR34215">
    <property type="entry name" value="BLL0784 PROTEIN"/>
    <property type="match status" value="1"/>
</dbReference>
<dbReference type="Pfam" id="PF04296">
    <property type="entry name" value="YlxR"/>
    <property type="match status" value="1"/>
</dbReference>
<dbReference type="Proteomes" id="UP001183390">
    <property type="component" value="Unassembled WGS sequence"/>
</dbReference>
<feature type="compositionally biased region" description="Low complexity" evidence="1">
    <location>
        <begin position="1"/>
        <end position="20"/>
    </location>
</feature>
<dbReference type="InterPro" id="IPR035931">
    <property type="entry name" value="YlxR-like_sf"/>
</dbReference>
<dbReference type="Gene3D" id="3.30.1230.10">
    <property type="entry name" value="YlxR-like"/>
    <property type="match status" value="1"/>
</dbReference>